<reference evidence="1 2" key="1">
    <citation type="submission" date="2016-01" db="EMBL/GenBank/DDBJ databases">
        <title>Draft Genome Sequences of Seven Thermophilic Sporeformers Isolated from Foods.</title>
        <authorList>
            <person name="Berendsen E.M."/>
            <person name="Wells-Bennik M.H."/>
            <person name="Krawcyk A.O."/>
            <person name="De Jong A."/>
            <person name="Holsappel S."/>
            <person name="Eijlander R.T."/>
            <person name="Kuipers O.P."/>
        </authorList>
    </citation>
    <scope>NUCLEOTIDE SEQUENCE [LARGE SCALE GENOMIC DNA]</scope>
    <source>
        <strain evidence="1 2">B4110</strain>
    </source>
</reference>
<dbReference type="AlphaFoldDB" id="A0A150MU95"/>
<sequence length="182" mass="21836">MNIEQRLQCINEQKRAYIHGTIEFANGEWIFFDEEDEEASLLEEMTEGNIEIFRHGHWMCGQLQKDGMVDIGIEVFPLQSGEHVRFRKRLPYAYQQWLESLSDKTFFYFVEWLNELNFSLYDCLYCYNGLLFEKYIGVNFIIYDNTELISNVQHYYERGDTCKDRFEITFNTGKRFICTQIG</sequence>
<name>A0A150MU95_9BACL</name>
<dbReference type="Proteomes" id="UP000075324">
    <property type="component" value="Unassembled WGS sequence"/>
</dbReference>
<evidence type="ECO:0000313" key="2">
    <source>
        <dbReference type="Proteomes" id="UP000075324"/>
    </source>
</evidence>
<dbReference type="PATRIC" id="fig|153151.4.peg.132"/>
<dbReference type="EMBL" id="LQYW01000085">
    <property type="protein sequence ID" value="KYD28050.1"/>
    <property type="molecule type" value="Genomic_DNA"/>
</dbReference>
<gene>
    <name evidence="1" type="ORF">B4110_0812</name>
</gene>
<accession>A0A150MU95</accession>
<evidence type="ECO:0000313" key="1">
    <source>
        <dbReference type="EMBL" id="KYD28050.1"/>
    </source>
</evidence>
<proteinExistence type="predicted"/>
<dbReference type="Pfam" id="PF10949">
    <property type="entry name" value="DUF2777"/>
    <property type="match status" value="1"/>
</dbReference>
<dbReference type="InterPro" id="IPR024488">
    <property type="entry name" value="DUF2777"/>
</dbReference>
<comment type="caution">
    <text evidence="1">The sequence shown here is derived from an EMBL/GenBank/DDBJ whole genome shotgun (WGS) entry which is preliminary data.</text>
</comment>
<dbReference type="RefSeq" id="WP_062678474.1">
    <property type="nucleotide sequence ID" value="NZ_LQYW01000085.1"/>
</dbReference>
<evidence type="ECO:0008006" key="3">
    <source>
        <dbReference type="Google" id="ProtNLM"/>
    </source>
</evidence>
<protein>
    <recommendedName>
        <fullName evidence="3">DUF2777 domain-containing protein</fullName>
    </recommendedName>
</protein>
<organism evidence="1 2">
    <name type="scientific">Parageobacillus toebii</name>
    <dbReference type="NCBI Taxonomy" id="153151"/>
    <lineage>
        <taxon>Bacteria</taxon>
        <taxon>Bacillati</taxon>
        <taxon>Bacillota</taxon>
        <taxon>Bacilli</taxon>
        <taxon>Bacillales</taxon>
        <taxon>Anoxybacillaceae</taxon>
        <taxon>Parageobacillus</taxon>
    </lineage>
</organism>